<evidence type="ECO:0000313" key="6">
    <source>
        <dbReference type="EMBL" id="PIP31501.1"/>
    </source>
</evidence>
<proteinExistence type="inferred from homology"/>
<dbReference type="InterPro" id="IPR038584">
    <property type="entry name" value="Ribosomal_bL33_sf"/>
</dbReference>
<dbReference type="Proteomes" id="UP000230447">
    <property type="component" value="Unassembled WGS sequence"/>
</dbReference>
<dbReference type="Pfam" id="PF00471">
    <property type="entry name" value="Ribosomal_L33"/>
    <property type="match status" value="1"/>
</dbReference>
<organism evidence="6 7">
    <name type="scientific">bacterium (Candidatus Gribaldobacteria) CG23_combo_of_CG06-09_8_20_14_all_37_87_8</name>
    <dbReference type="NCBI Taxonomy" id="2014278"/>
    <lineage>
        <taxon>Bacteria</taxon>
        <taxon>Candidatus Gribaldobacteria</taxon>
    </lineage>
</organism>
<comment type="similarity">
    <text evidence="1 5">Belongs to the bacterial ribosomal protein bL33 family.</text>
</comment>
<gene>
    <name evidence="5 6" type="primary">rpmG</name>
    <name evidence="6" type="ORF">COX24_03240</name>
</gene>
<dbReference type="AlphaFoldDB" id="A0A2G9ZEG5"/>
<dbReference type="HAMAP" id="MF_00294">
    <property type="entry name" value="Ribosomal_bL33"/>
    <property type="match status" value="1"/>
</dbReference>
<dbReference type="EMBL" id="PCSB01000067">
    <property type="protein sequence ID" value="PIP31501.1"/>
    <property type="molecule type" value="Genomic_DNA"/>
</dbReference>
<dbReference type="GO" id="GO:1990904">
    <property type="term" value="C:ribonucleoprotein complex"/>
    <property type="evidence" value="ECO:0007669"/>
    <property type="project" value="UniProtKB-KW"/>
</dbReference>
<reference evidence="6 7" key="1">
    <citation type="submission" date="2017-09" db="EMBL/GenBank/DDBJ databases">
        <title>Depth-based differentiation of microbial function through sediment-hosted aquifers and enrichment of novel symbionts in the deep terrestrial subsurface.</title>
        <authorList>
            <person name="Probst A.J."/>
            <person name="Ladd B."/>
            <person name="Jarett J.K."/>
            <person name="Geller-Mcgrath D.E."/>
            <person name="Sieber C.M."/>
            <person name="Emerson J.B."/>
            <person name="Anantharaman K."/>
            <person name="Thomas B.C."/>
            <person name="Malmstrom R."/>
            <person name="Stieglmeier M."/>
            <person name="Klingl A."/>
            <person name="Woyke T."/>
            <person name="Ryan C.M."/>
            <person name="Banfield J.F."/>
        </authorList>
    </citation>
    <scope>NUCLEOTIDE SEQUENCE [LARGE SCALE GENOMIC DNA]</scope>
    <source>
        <strain evidence="6">CG23_combo_of_CG06-09_8_20_14_all_37_87_8</strain>
    </source>
</reference>
<dbReference type="GO" id="GO:0005840">
    <property type="term" value="C:ribosome"/>
    <property type="evidence" value="ECO:0007669"/>
    <property type="project" value="UniProtKB-KW"/>
</dbReference>
<keyword evidence="3 5" id="KW-0687">Ribonucleoprotein</keyword>
<sequence length="53" mass="6255">MAKKKKTTVKMQCKECKEINYFTNKTKQVEGKLEASKHCSRCRKHTTHKEAKK</sequence>
<comment type="caution">
    <text evidence="6">The sequence shown here is derived from an EMBL/GenBank/DDBJ whole genome shotgun (WGS) entry which is preliminary data.</text>
</comment>
<evidence type="ECO:0000313" key="7">
    <source>
        <dbReference type="Proteomes" id="UP000230447"/>
    </source>
</evidence>
<dbReference type="InterPro" id="IPR011332">
    <property type="entry name" value="Ribosomal_zn-bd"/>
</dbReference>
<evidence type="ECO:0000256" key="2">
    <source>
        <dbReference type="ARBA" id="ARBA00022980"/>
    </source>
</evidence>
<evidence type="ECO:0000256" key="4">
    <source>
        <dbReference type="ARBA" id="ARBA00035176"/>
    </source>
</evidence>
<accession>A0A2G9ZEG5</accession>
<dbReference type="GO" id="GO:0006412">
    <property type="term" value="P:translation"/>
    <property type="evidence" value="ECO:0007669"/>
    <property type="project" value="UniProtKB-UniRule"/>
</dbReference>
<evidence type="ECO:0000256" key="5">
    <source>
        <dbReference type="HAMAP-Rule" id="MF_00294"/>
    </source>
</evidence>
<keyword evidence="2 5" id="KW-0689">Ribosomal protein</keyword>
<dbReference type="Gene3D" id="2.20.28.120">
    <property type="entry name" value="Ribosomal protein L33"/>
    <property type="match status" value="1"/>
</dbReference>
<dbReference type="NCBIfam" id="TIGR01023">
    <property type="entry name" value="rpmG_bact"/>
    <property type="match status" value="1"/>
</dbReference>
<evidence type="ECO:0000256" key="3">
    <source>
        <dbReference type="ARBA" id="ARBA00023274"/>
    </source>
</evidence>
<dbReference type="GO" id="GO:0003735">
    <property type="term" value="F:structural constituent of ribosome"/>
    <property type="evidence" value="ECO:0007669"/>
    <property type="project" value="InterPro"/>
</dbReference>
<evidence type="ECO:0000256" key="1">
    <source>
        <dbReference type="ARBA" id="ARBA00007596"/>
    </source>
</evidence>
<dbReference type="SUPFAM" id="SSF57829">
    <property type="entry name" value="Zn-binding ribosomal proteins"/>
    <property type="match status" value="1"/>
</dbReference>
<dbReference type="InterPro" id="IPR001705">
    <property type="entry name" value="Ribosomal_bL33"/>
</dbReference>
<name>A0A2G9ZEG5_9BACT</name>
<dbReference type="GO" id="GO:0005737">
    <property type="term" value="C:cytoplasm"/>
    <property type="evidence" value="ECO:0007669"/>
    <property type="project" value="UniProtKB-ARBA"/>
</dbReference>
<protein>
    <recommendedName>
        <fullName evidence="4 5">Large ribosomal subunit protein bL33</fullName>
    </recommendedName>
</protein>
<dbReference type="NCBIfam" id="NF001764">
    <property type="entry name" value="PRK00504.1"/>
    <property type="match status" value="1"/>
</dbReference>